<gene>
    <name evidence="1" type="ordered locus">VIT_13s0074g00330</name>
</gene>
<reference evidence="2" key="1">
    <citation type="journal article" date="2007" name="Nature">
        <title>The grapevine genome sequence suggests ancestral hexaploidization in major angiosperm phyla.</title>
        <authorList>
            <consortium name="The French-Italian Public Consortium for Grapevine Genome Characterization."/>
            <person name="Jaillon O."/>
            <person name="Aury J.-M."/>
            <person name="Noel B."/>
            <person name="Policriti A."/>
            <person name="Clepet C."/>
            <person name="Casagrande A."/>
            <person name="Choisne N."/>
            <person name="Aubourg S."/>
            <person name="Vitulo N."/>
            <person name="Jubin C."/>
            <person name="Vezzi A."/>
            <person name="Legeai F."/>
            <person name="Hugueney P."/>
            <person name="Dasilva C."/>
            <person name="Horner D."/>
            <person name="Mica E."/>
            <person name="Jublot D."/>
            <person name="Poulain J."/>
            <person name="Bruyere C."/>
            <person name="Billault A."/>
            <person name="Segurens B."/>
            <person name="Gouyvenoux M."/>
            <person name="Ugarte E."/>
            <person name="Cattonaro F."/>
            <person name="Anthouard V."/>
            <person name="Vico V."/>
            <person name="Del Fabbro C."/>
            <person name="Alaux M."/>
            <person name="Di Gaspero G."/>
            <person name="Dumas V."/>
            <person name="Felice N."/>
            <person name="Paillard S."/>
            <person name="Juman I."/>
            <person name="Moroldo M."/>
            <person name="Scalabrin S."/>
            <person name="Canaguier A."/>
            <person name="Le Clainche I."/>
            <person name="Malacrida G."/>
            <person name="Durand E."/>
            <person name="Pesole G."/>
            <person name="Laucou V."/>
            <person name="Chatelet P."/>
            <person name="Merdinoglu D."/>
            <person name="Delledonne M."/>
            <person name="Pezzotti M."/>
            <person name="Lecharny A."/>
            <person name="Scarpelli C."/>
            <person name="Artiguenave F."/>
            <person name="Pe M.E."/>
            <person name="Valle G."/>
            <person name="Morgante M."/>
            <person name="Caboche M."/>
            <person name="Adam-Blondon A.-F."/>
            <person name="Weissenbach J."/>
            <person name="Quetier F."/>
            <person name="Wincker P."/>
        </authorList>
    </citation>
    <scope>NUCLEOTIDE SEQUENCE [LARGE SCALE GENOMIC DNA]</scope>
    <source>
        <strain evidence="2">cv. Pinot noir / PN40024</strain>
    </source>
</reference>
<keyword evidence="2" id="KW-1185">Reference proteome</keyword>
<sequence length="118" mass="13857">MPSHDLWCWLIPHSDTWDTRIHMVEEIDKAAGRQAWDNQIHMADKIDKQAVGRQAWDNQIHMADKIDKQAVGRQAWDTPNHMVDETGAVDHWRCKGQPWKLDQMNPGETEIIRSRYLC</sequence>
<dbReference type="PaxDb" id="29760-VIT_13s0074g00330.t01"/>
<dbReference type="AlphaFoldDB" id="D7UBU3"/>
<name>D7UBU3_VITVI</name>
<dbReference type="Proteomes" id="UP000009183">
    <property type="component" value="Chromosome 13"/>
</dbReference>
<accession>D7UBU3</accession>
<organism evidence="1 2">
    <name type="scientific">Vitis vinifera</name>
    <name type="common">Grape</name>
    <dbReference type="NCBI Taxonomy" id="29760"/>
    <lineage>
        <taxon>Eukaryota</taxon>
        <taxon>Viridiplantae</taxon>
        <taxon>Streptophyta</taxon>
        <taxon>Embryophyta</taxon>
        <taxon>Tracheophyta</taxon>
        <taxon>Spermatophyta</taxon>
        <taxon>Magnoliopsida</taxon>
        <taxon>eudicotyledons</taxon>
        <taxon>Gunneridae</taxon>
        <taxon>Pentapetalae</taxon>
        <taxon>rosids</taxon>
        <taxon>Vitales</taxon>
        <taxon>Vitaceae</taxon>
        <taxon>Viteae</taxon>
        <taxon>Vitis</taxon>
    </lineage>
</organism>
<protein>
    <submittedName>
        <fullName evidence="1">Uncharacterized protein</fullName>
    </submittedName>
</protein>
<dbReference type="HOGENOM" id="CLU_2077375_0_0_1"/>
<proteinExistence type="predicted"/>
<dbReference type="InParanoid" id="D7UBU3"/>
<dbReference type="EMBL" id="FN596753">
    <property type="protein sequence ID" value="CBI40208.3"/>
    <property type="molecule type" value="Genomic_DNA"/>
</dbReference>
<evidence type="ECO:0000313" key="1">
    <source>
        <dbReference type="EMBL" id="CBI40208.3"/>
    </source>
</evidence>
<evidence type="ECO:0000313" key="2">
    <source>
        <dbReference type="Proteomes" id="UP000009183"/>
    </source>
</evidence>